<evidence type="ECO:0000313" key="3">
    <source>
        <dbReference type="Proteomes" id="UP000777438"/>
    </source>
</evidence>
<feature type="transmembrane region" description="Helical" evidence="1">
    <location>
        <begin position="90"/>
        <end position="106"/>
    </location>
</feature>
<reference evidence="2 3" key="1">
    <citation type="journal article" date="2021" name="Nat. Commun.">
        <title>Genetic determinants of endophytism in the Arabidopsis root mycobiome.</title>
        <authorList>
            <person name="Mesny F."/>
            <person name="Miyauchi S."/>
            <person name="Thiergart T."/>
            <person name="Pickel B."/>
            <person name="Atanasova L."/>
            <person name="Karlsson M."/>
            <person name="Huettel B."/>
            <person name="Barry K.W."/>
            <person name="Haridas S."/>
            <person name="Chen C."/>
            <person name="Bauer D."/>
            <person name="Andreopoulos W."/>
            <person name="Pangilinan J."/>
            <person name="LaButti K."/>
            <person name="Riley R."/>
            <person name="Lipzen A."/>
            <person name="Clum A."/>
            <person name="Drula E."/>
            <person name="Henrissat B."/>
            <person name="Kohler A."/>
            <person name="Grigoriev I.V."/>
            <person name="Martin F.M."/>
            <person name="Hacquard S."/>
        </authorList>
    </citation>
    <scope>NUCLEOTIDE SEQUENCE [LARGE SCALE GENOMIC DNA]</scope>
    <source>
        <strain evidence="2 3">MPI-CAGE-CH-0241</strain>
    </source>
</reference>
<dbReference type="PANTHER" id="PTHR37577:SF1">
    <property type="entry name" value="INTEGRAL MEMBRANE PROTEIN"/>
    <property type="match status" value="1"/>
</dbReference>
<proteinExistence type="predicted"/>
<accession>A0A9P8VWR1</accession>
<feature type="transmembrane region" description="Helical" evidence="1">
    <location>
        <begin position="112"/>
        <end position="132"/>
    </location>
</feature>
<keyword evidence="3" id="KW-1185">Reference proteome</keyword>
<feature type="transmembrane region" description="Helical" evidence="1">
    <location>
        <begin position="275"/>
        <end position="294"/>
    </location>
</feature>
<evidence type="ECO:0000313" key="2">
    <source>
        <dbReference type="EMBL" id="KAH6876739.1"/>
    </source>
</evidence>
<sequence length="351" mass="39122">MGCAQSCSAKEQGHNLLSLPDVNGPGVLLAFYSGVALSIASWLAIKSLETDGPLRRLILDLFRVPGIKHDLFVAEVTGNLKRFLLSLSDQHLITGIAICLAVYIPICQIQVWHFFVGSHLAYLSLIVHLLTLHTLREHIWNSLSKWRCRLRLFFILANIALISPSLYHIPIGVKSSWDVSPGVFPAICLFSGAFHDSITAGGWVVFGIFILFLALLFTSVAFYILMDFGGNDHLRRWMARISGVLIVLFLMLVIATSAHVAGSQRGSHPHSSNDWTFGQILPAVMLFLAPLSAWEMRYEVGEEHLRQLERREVALRELLTTRGVRDEEVVAHLVPLPLHPAPQPHVAEDHN</sequence>
<gene>
    <name evidence="2" type="ORF">B0T10DRAFT_497621</name>
</gene>
<keyword evidence="1" id="KW-1133">Transmembrane helix</keyword>
<dbReference type="AlphaFoldDB" id="A0A9P8VWR1"/>
<keyword evidence="1" id="KW-0812">Transmembrane</keyword>
<dbReference type="OrthoDB" id="5427664at2759"/>
<organism evidence="2 3">
    <name type="scientific">Thelonectria olida</name>
    <dbReference type="NCBI Taxonomy" id="1576542"/>
    <lineage>
        <taxon>Eukaryota</taxon>
        <taxon>Fungi</taxon>
        <taxon>Dikarya</taxon>
        <taxon>Ascomycota</taxon>
        <taxon>Pezizomycotina</taxon>
        <taxon>Sordariomycetes</taxon>
        <taxon>Hypocreomycetidae</taxon>
        <taxon>Hypocreales</taxon>
        <taxon>Nectriaceae</taxon>
        <taxon>Thelonectria</taxon>
    </lineage>
</organism>
<dbReference type="EMBL" id="JAGPYM010000033">
    <property type="protein sequence ID" value="KAH6876739.1"/>
    <property type="molecule type" value="Genomic_DNA"/>
</dbReference>
<keyword evidence="1" id="KW-0472">Membrane</keyword>
<name>A0A9P8VWR1_9HYPO</name>
<feature type="transmembrane region" description="Helical" evidence="1">
    <location>
        <begin position="26"/>
        <end position="45"/>
    </location>
</feature>
<dbReference type="Proteomes" id="UP000777438">
    <property type="component" value="Unassembled WGS sequence"/>
</dbReference>
<protein>
    <submittedName>
        <fullName evidence="2">Uncharacterized protein</fullName>
    </submittedName>
</protein>
<dbReference type="InterPro" id="IPR053018">
    <property type="entry name" value="Elsinochrome_Biosynth-Asso"/>
</dbReference>
<evidence type="ECO:0000256" key="1">
    <source>
        <dbReference type="SAM" id="Phobius"/>
    </source>
</evidence>
<comment type="caution">
    <text evidence="2">The sequence shown here is derived from an EMBL/GenBank/DDBJ whole genome shotgun (WGS) entry which is preliminary data.</text>
</comment>
<dbReference type="PANTHER" id="PTHR37577">
    <property type="entry name" value="INTEGRAL MEMBRANE PROTEIN"/>
    <property type="match status" value="1"/>
</dbReference>
<feature type="transmembrane region" description="Helical" evidence="1">
    <location>
        <begin position="237"/>
        <end position="255"/>
    </location>
</feature>
<feature type="transmembrane region" description="Helical" evidence="1">
    <location>
        <begin position="152"/>
        <end position="171"/>
    </location>
</feature>
<feature type="transmembrane region" description="Helical" evidence="1">
    <location>
        <begin position="203"/>
        <end position="225"/>
    </location>
</feature>